<proteinExistence type="predicted"/>
<reference evidence="2" key="1">
    <citation type="submission" date="2022-12" db="EMBL/GenBank/DDBJ databases">
        <title>Draft genome assemblies for two species of Escallonia (Escalloniales).</title>
        <authorList>
            <person name="Chanderbali A."/>
            <person name="Dervinis C."/>
            <person name="Anghel I."/>
            <person name="Soltis D."/>
            <person name="Soltis P."/>
            <person name="Zapata F."/>
        </authorList>
    </citation>
    <scope>NUCLEOTIDE SEQUENCE</scope>
    <source>
        <strain evidence="2">UCBG64.0493</strain>
        <tissue evidence="2">Leaf</tissue>
    </source>
</reference>
<comment type="caution">
    <text evidence="2">The sequence shown here is derived from an EMBL/GenBank/DDBJ whole genome shotgun (WGS) entry which is preliminary data.</text>
</comment>
<accession>A0AA88W5U0</accession>
<dbReference type="SMART" id="SM00573">
    <property type="entry name" value="HSA"/>
    <property type="match status" value="1"/>
</dbReference>
<protein>
    <recommendedName>
        <fullName evidence="1">HSA domain-containing protein</fullName>
    </recommendedName>
</protein>
<dbReference type="Pfam" id="PF07529">
    <property type="entry name" value="HSA"/>
    <property type="match status" value="1"/>
</dbReference>
<dbReference type="InterPro" id="IPR044798">
    <property type="entry name" value="EAF1A/B"/>
</dbReference>
<sequence>MEPCMFFTTKHQILTQYVKQAKRKRIAELSVATLPLENRRKSHWQYVLDEMAWLANDFAQERLWKITAAAQISQRVAFASHLRHQEKNSRRKQKEVAHNLAKAVMEFWHSVEGTNKELELQHPGKAFGRAVQGYALRFLKHNNSHGQDGQAEAPLTPDRISDLGTLDMSWEDQLTEEILFYTVPLGAMEAYRKSVESRVLKFEVNI</sequence>
<dbReference type="Proteomes" id="UP001188597">
    <property type="component" value="Unassembled WGS sequence"/>
</dbReference>
<dbReference type="InterPro" id="IPR014012">
    <property type="entry name" value="HSA_dom"/>
</dbReference>
<organism evidence="2 3">
    <name type="scientific">Escallonia herrerae</name>
    <dbReference type="NCBI Taxonomy" id="1293975"/>
    <lineage>
        <taxon>Eukaryota</taxon>
        <taxon>Viridiplantae</taxon>
        <taxon>Streptophyta</taxon>
        <taxon>Embryophyta</taxon>
        <taxon>Tracheophyta</taxon>
        <taxon>Spermatophyta</taxon>
        <taxon>Magnoliopsida</taxon>
        <taxon>eudicotyledons</taxon>
        <taxon>Gunneridae</taxon>
        <taxon>Pentapetalae</taxon>
        <taxon>asterids</taxon>
        <taxon>campanulids</taxon>
        <taxon>Escalloniales</taxon>
        <taxon>Escalloniaceae</taxon>
        <taxon>Escallonia</taxon>
    </lineage>
</organism>
<dbReference type="AlphaFoldDB" id="A0AA88W5U0"/>
<dbReference type="PANTHER" id="PTHR46774">
    <property type="entry name" value="CHROMATIN MODIFICATION-RELATED PROTEIN EAF1 A-RELATED"/>
    <property type="match status" value="1"/>
</dbReference>
<evidence type="ECO:0000313" key="2">
    <source>
        <dbReference type="EMBL" id="KAK3021641.1"/>
    </source>
</evidence>
<feature type="domain" description="HSA" evidence="1">
    <location>
        <begin position="31"/>
        <end position="106"/>
    </location>
</feature>
<evidence type="ECO:0000259" key="1">
    <source>
        <dbReference type="PROSITE" id="PS51204"/>
    </source>
</evidence>
<dbReference type="EMBL" id="JAVXUP010000750">
    <property type="protein sequence ID" value="KAK3021641.1"/>
    <property type="molecule type" value="Genomic_DNA"/>
</dbReference>
<dbReference type="PROSITE" id="PS51204">
    <property type="entry name" value="HSA"/>
    <property type="match status" value="1"/>
</dbReference>
<gene>
    <name evidence="2" type="ORF">RJ639_046365</name>
</gene>
<evidence type="ECO:0000313" key="3">
    <source>
        <dbReference type="Proteomes" id="UP001188597"/>
    </source>
</evidence>
<dbReference type="PANTHER" id="PTHR46774:SF3">
    <property type="entry name" value="CHROMATIN MODIFICATION-RELATED PROTEIN EAF1 A-RELATED"/>
    <property type="match status" value="1"/>
</dbReference>
<keyword evidence="3" id="KW-1185">Reference proteome</keyword>
<dbReference type="GO" id="GO:0035267">
    <property type="term" value="C:NuA4 histone acetyltransferase complex"/>
    <property type="evidence" value="ECO:0007669"/>
    <property type="project" value="InterPro"/>
</dbReference>
<name>A0AA88W5U0_9ASTE</name>